<dbReference type="Gene3D" id="3.10.129.10">
    <property type="entry name" value="Hotdog Thioesterase"/>
    <property type="match status" value="1"/>
</dbReference>
<dbReference type="KEGG" id="pvt:110081550"/>
<evidence type="ECO:0000256" key="2">
    <source>
        <dbReference type="ARBA" id="ARBA00004569"/>
    </source>
</evidence>
<dbReference type="CDD" id="cd03443">
    <property type="entry name" value="PaaI_thioesterase"/>
    <property type="match status" value="1"/>
</dbReference>
<dbReference type="InterPro" id="IPR006683">
    <property type="entry name" value="Thioestr_dom"/>
</dbReference>
<dbReference type="InterPro" id="IPR052365">
    <property type="entry name" value="THEM4/THEM5_acyl-CoA_thioest"/>
</dbReference>
<evidence type="ECO:0000256" key="12">
    <source>
        <dbReference type="ARBA" id="ARBA00023098"/>
    </source>
</evidence>
<evidence type="ECO:0000256" key="3">
    <source>
        <dbReference type="ARBA" id="ARBA00004632"/>
    </source>
</evidence>
<evidence type="ECO:0000256" key="23">
    <source>
        <dbReference type="ARBA" id="ARBA00047734"/>
    </source>
</evidence>
<evidence type="ECO:0000256" key="10">
    <source>
        <dbReference type="ARBA" id="ARBA00022832"/>
    </source>
</evidence>
<dbReference type="InParanoid" id="A0A6J0U6R7"/>
<evidence type="ECO:0000256" key="21">
    <source>
        <dbReference type="ARBA" id="ARBA00043210"/>
    </source>
</evidence>
<evidence type="ECO:0000256" key="4">
    <source>
        <dbReference type="ARBA" id="ARBA00004637"/>
    </source>
</evidence>
<evidence type="ECO:0000256" key="18">
    <source>
        <dbReference type="ARBA" id="ARBA00038456"/>
    </source>
</evidence>
<dbReference type="EC" id="3.1.2.2" evidence="19"/>
<evidence type="ECO:0000256" key="13">
    <source>
        <dbReference type="ARBA" id="ARBA00023128"/>
    </source>
</evidence>
<organism evidence="28 29">
    <name type="scientific">Pogona vitticeps</name>
    <name type="common">central bearded dragon</name>
    <dbReference type="NCBI Taxonomy" id="103695"/>
    <lineage>
        <taxon>Eukaryota</taxon>
        <taxon>Metazoa</taxon>
        <taxon>Chordata</taxon>
        <taxon>Craniata</taxon>
        <taxon>Vertebrata</taxon>
        <taxon>Euteleostomi</taxon>
        <taxon>Lepidosauria</taxon>
        <taxon>Squamata</taxon>
        <taxon>Bifurcata</taxon>
        <taxon>Unidentata</taxon>
        <taxon>Episquamata</taxon>
        <taxon>Toxicofera</taxon>
        <taxon>Iguania</taxon>
        <taxon>Acrodonta</taxon>
        <taxon>Agamidae</taxon>
        <taxon>Amphibolurinae</taxon>
        <taxon>Pogona</taxon>
    </lineage>
</organism>
<evidence type="ECO:0000259" key="27">
    <source>
        <dbReference type="Pfam" id="PF03061"/>
    </source>
</evidence>
<dbReference type="InterPro" id="IPR029069">
    <property type="entry name" value="HotDog_dom_sf"/>
</dbReference>
<evidence type="ECO:0000256" key="8">
    <source>
        <dbReference type="ARBA" id="ARBA00022792"/>
    </source>
</evidence>
<evidence type="ECO:0000313" key="28">
    <source>
        <dbReference type="Proteomes" id="UP001652642"/>
    </source>
</evidence>
<evidence type="ECO:0000256" key="20">
    <source>
        <dbReference type="ARBA" id="ARBA00040123"/>
    </source>
</evidence>
<comment type="catalytic activity">
    <reaction evidence="22">
        <text>octanoyl-CoA + H2O = octanoate + CoA + H(+)</text>
        <dbReference type="Rhea" id="RHEA:30143"/>
        <dbReference type="ChEBI" id="CHEBI:15377"/>
        <dbReference type="ChEBI" id="CHEBI:15378"/>
        <dbReference type="ChEBI" id="CHEBI:25646"/>
        <dbReference type="ChEBI" id="CHEBI:57287"/>
        <dbReference type="ChEBI" id="CHEBI:57386"/>
    </reaction>
    <physiologicalReaction direction="left-to-right" evidence="22">
        <dbReference type="Rhea" id="RHEA:30144"/>
    </physiologicalReaction>
</comment>
<evidence type="ECO:0000256" key="16">
    <source>
        <dbReference type="ARBA" id="ARBA00035852"/>
    </source>
</evidence>
<dbReference type="Proteomes" id="UP001652642">
    <property type="component" value="Chromosome 15"/>
</dbReference>
<dbReference type="Pfam" id="PF03061">
    <property type="entry name" value="4HBT"/>
    <property type="match status" value="1"/>
</dbReference>
<keyword evidence="13" id="KW-0496">Mitochondrion</keyword>
<dbReference type="GO" id="GO:0005743">
    <property type="term" value="C:mitochondrial inner membrane"/>
    <property type="evidence" value="ECO:0007669"/>
    <property type="project" value="UniProtKB-SubCell"/>
</dbReference>
<accession>A0A6J0U6R7</accession>
<dbReference type="GO" id="GO:0032587">
    <property type="term" value="C:ruffle membrane"/>
    <property type="evidence" value="ECO:0007669"/>
    <property type="project" value="UniProtKB-SubCell"/>
</dbReference>
<comment type="subcellular location">
    <subcellularLocation>
        <location evidence="3">Cell projection</location>
        <location evidence="3">Ruffle membrane</location>
    </subcellularLocation>
    <subcellularLocation>
        <location evidence="1">Cytoplasm</location>
    </subcellularLocation>
    <subcellularLocation>
        <location evidence="4">Mitochondrion inner membrane</location>
        <topology evidence="4">Peripheral membrane protein</topology>
    </subcellularLocation>
    <subcellularLocation>
        <location evidence="2">Mitochondrion intermembrane space</location>
    </subcellularLocation>
</comment>
<comment type="catalytic activity">
    <reaction evidence="26">
        <text>tetradecanoyl-CoA + H2O = tetradecanoate + CoA + H(+)</text>
        <dbReference type="Rhea" id="RHEA:40119"/>
        <dbReference type="ChEBI" id="CHEBI:15377"/>
        <dbReference type="ChEBI" id="CHEBI:15378"/>
        <dbReference type="ChEBI" id="CHEBI:30807"/>
        <dbReference type="ChEBI" id="CHEBI:57287"/>
        <dbReference type="ChEBI" id="CHEBI:57385"/>
    </reaction>
    <physiologicalReaction direction="left-to-right" evidence="26">
        <dbReference type="Rhea" id="RHEA:40120"/>
    </physiologicalReaction>
</comment>
<protein>
    <recommendedName>
        <fullName evidence="20">Acyl-coenzyme A thioesterase THEM4</fullName>
        <ecNumber evidence="19">3.1.2.2</ecNumber>
    </recommendedName>
    <alternativeName>
        <fullName evidence="21">Thioesterase superfamily member 4</fullName>
    </alternativeName>
</protein>
<keyword evidence="28" id="KW-1185">Reference proteome</keyword>
<keyword evidence="9" id="KW-0378">Hydrolase</keyword>
<comment type="similarity">
    <text evidence="18">Belongs to the THEM4/THEM5 thioesterase family.</text>
</comment>
<dbReference type="GO" id="GO:0006631">
    <property type="term" value="P:fatty acid metabolic process"/>
    <property type="evidence" value="ECO:0007669"/>
    <property type="project" value="UniProtKB-KW"/>
</dbReference>
<evidence type="ECO:0000256" key="26">
    <source>
        <dbReference type="ARBA" id="ARBA00048180"/>
    </source>
</evidence>
<evidence type="ECO:0000256" key="14">
    <source>
        <dbReference type="ARBA" id="ARBA00023136"/>
    </source>
</evidence>
<dbReference type="OrthoDB" id="506431at2759"/>
<dbReference type="GeneID" id="110081550"/>
<comment type="catalytic activity">
    <reaction evidence="16">
        <text>(5Z,8Z,11Z,14Z)-eicosatetraenoyl-CoA + H2O = (5Z,8Z,11Z,14Z)-eicosatetraenoate + CoA + H(+)</text>
        <dbReference type="Rhea" id="RHEA:40151"/>
        <dbReference type="ChEBI" id="CHEBI:15377"/>
        <dbReference type="ChEBI" id="CHEBI:15378"/>
        <dbReference type="ChEBI" id="CHEBI:32395"/>
        <dbReference type="ChEBI" id="CHEBI:57287"/>
        <dbReference type="ChEBI" id="CHEBI:57368"/>
    </reaction>
    <physiologicalReaction direction="left-to-right" evidence="16">
        <dbReference type="Rhea" id="RHEA:40152"/>
    </physiologicalReaction>
</comment>
<evidence type="ECO:0000256" key="15">
    <source>
        <dbReference type="ARBA" id="ARBA00023273"/>
    </source>
</evidence>
<evidence type="ECO:0000256" key="5">
    <source>
        <dbReference type="ARBA" id="ARBA00022475"/>
    </source>
</evidence>
<comment type="catalytic activity">
    <reaction evidence="25">
        <text>dodecanoyl-CoA + H2O = dodecanoate + CoA + H(+)</text>
        <dbReference type="Rhea" id="RHEA:30135"/>
        <dbReference type="ChEBI" id="CHEBI:15377"/>
        <dbReference type="ChEBI" id="CHEBI:15378"/>
        <dbReference type="ChEBI" id="CHEBI:18262"/>
        <dbReference type="ChEBI" id="CHEBI:57287"/>
        <dbReference type="ChEBI" id="CHEBI:57375"/>
    </reaction>
    <physiologicalReaction direction="left-to-right" evidence="25">
        <dbReference type="Rhea" id="RHEA:30136"/>
    </physiologicalReaction>
</comment>
<proteinExistence type="inferred from homology"/>
<dbReference type="CTD" id="117145"/>
<evidence type="ECO:0000256" key="6">
    <source>
        <dbReference type="ARBA" id="ARBA00022490"/>
    </source>
</evidence>
<dbReference type="GO" id="GO:0016787">
    <property type="term" value="F:hydrolase activity"/>
    <property type="evidence" value="ECO:0007669"/>
    <property type="project" value="UniProtKB-KW"/>
</dbReference>
<dbReference type="PANTHER" id="PTHR12418">
    <property type="entry name" value="ACYL-COENZYME A THIOESTERASE THEM4"/>
    <property type="match status" value="1"/>
</dbReference>
<evidence type="ECO:0000256" key="7">
    <source>
        <dbReference type="ARBA" id="ARBA00022703"/>
    </source>
</evidence>
<reference evidence="29" key="1">
    <citation type="submission" date="2025-08" db="UniProtKB">
        <authorList>
            <consortium name="RefSeq"/>
        </authorList>
    </citation>
    <scope>IDENTIFICATION</scope>
</reference>
<feature type="domain" description="Thioesterase" evidence="27">
    <location>
        <begin position="63"/>
        <end position="134"/>
    </location>
</feature>
<keyword evidence="8" id="KW-0999">Mitochondrion inner membrane</keyword>
<dbReference type="GO" id="GO:0006915">
    <property type="term" value="P:apoptotic process"/>
    <property type="evidence" value="ECO:0007669"/>
    <property type="project" value="UniProtKB-KW"/>
</dbReference>
<dbReference type="AlphaFoldDB" id="A0A6J0U6R7"/>
<dbReference type="SUPFAM" id="SSF54637">
    <property type="entry name" value="Thioesterase/thiol ester dehydrase-isomerase"/>
    <property type="match status" value="1"/>
</dbReference>
<evidence type="ECO:0000256" key="22">
    <source>
        <dbReference type="ARBA" id="ARBA00047588"/>
    </source>
</evidence>
<sequence>MPPTSTEWLKGGFEERKHSNSRYFLRCVDAEGLGFEFVLFFNASEKRMVALFQPGSYLEGPTGFVHGGALAAILDTTFGGCALYSMGKILTANLNINYKSPIKLGSVVLVDTKVDRTEGRKLYMSGSVQSIDGQDLHAEATTLLILLDSKTSPQECIRSE</sequence>
<dbReference type="GO" id="GO:0005758">
    <property type="term" value="C:mitochondrial intermembrane space"/>
    <property type="evidence" value="ECO:0007669"/>
    <property type="project" value="UniProtKB-SubCell"/>
</dbReference>
<comment type="catalytic activity">
    <reaction evidence="24">
        <text>decanoyl-CoA + H2O = decanoate + CoA + H(+)</text>
        <dbReference type="Rhea" id="RHEA:40059"/>
        <dbReference type="ChEBI" id="CHEBI:15377"/>
        <dbReference type="ChEBI" id="CHEBI:15378"/>
        <dbReference type="ChEBI" id="CHEBI:27689"/>
        <dbReference type="ChEBI" id="CHEBI:57287"/>
        <dbReference type="ChEBI" id="CHEBI:61430"/>
    </reaction>
    <physiologicalReaction direction="left-to-right" evidence="24">
        <dbReference type="Rhea" id="RHEA:40060"/>
    </physiologicalReaction>
</comment>
<keyword evidence="5" id="KW-1003">Cell membrane</keyword>
<keyword evidence="6" id="KW-0963">Cytoplasm</keyword>
<evidence type="ECO:0000256" key="19">
    <source>
        <dbReference type="ARBA" id="ARBA00038848"/>
    </source>
</evidence>
<evidence type="ECO:0000256" key="9">
    <source>
        <dbReference type="ARBA" id="ARBA00022801"/>
    </source>
</evidence>
<dbReference type="RefSeq" id="XP_020653969.2">
    <property type="nucleotide sequence ID" value="XM_020798310.2"/>
</dbReference>
<keyword evidence="12" id="KW-0443">Lipid metabolism</keyword>
<evidence type="ECO:0000313" key="29">
    <source>
        <dbReference type="RefSeq" id="XP_020653969.2"/>
    </source>
</evidence>
<gene>
    <name evidence="29" type="primary">THEM4</name>
</gene>
<keyword evidence="15" id="KW-0966">Cell projection</keyword>
<comment type="catalytic activity">
    <reaction evidence="17">
        <text>(9Z)-octadecenoyl-CoA + H2O = (9Z)-octadecenoate + CoA + H(+)</text>
        <dbReference type="Rhea" id="RHEA:40139"/>
        <dbReference type="ChEBI" id="CHEBI:15377"/>
        <dbReference type="ChEBI" id="CHEBI:15378"/>
        <dbReference type="ChEBI" id="CHEBI:30823"/>
        <dbReference type="ChEBI" id="CHEBI:57287"/>
        <dbReference type="ChEBI" id="CHEBI:57387"/>
    </reaction>
    <physiologicalReaction direction="left-to-right" evidence="17">
        <dbReference type="Rhea" id="RHEA:40140"/>
    </physiologicalReaction>
</comment>
<keyword evidence="7" id="KW-0053">Apoptosis</keyword>
<evidence type="ECO:0000256" key="24">
    <source>
        <dbReference type="ARBA" id="ARBA00047969"/>
    </source>
</evidence>
<evidence type="ECO:0000256" key="1">
    <source>
        <dbReference type="ARBA" id="ARBA00004496"/>
    </source>
</evidence>
<dbReference type="PANTHER" id="PTHR12418:SF19">
    <property type="entry name" value="ACYL-COENZYME A THIOESTERASE THEM4"/>
    <property type="match status" value="1"/>
</dbReference>
<keyword evidence="11" id="KW-0809">Transit peptide</keyword>
<keyword evidence="14" id="KW-0472">Membrane</keyword>
<keyword evidence="10" id="KW-0276">Fatty acid metabolism</keyword>
<name>A0A6J0U6R7_9SAUR</name>
<evidence type="ECO:0000256" key="11">
    <source>
        <dbReference type="ARBA" id="ARBA00022946"/>
    </source>
</evidence>
<comment type="catalytic activity">
    <reaction evidence="23">
        <text>hexadecanoyl-CoA + H2O = hexadecanoate + CoA + H(+)</text>
        <dbReference type="Rhea" id="RHEA:16645"/>
        <dbReference type="ChEBI" id="CHEBI:7896"/>
        <dbReference type="ChEBI" id="CHEBI:15377"/>
        <dbReference type="ChEBI" id="CHEBI:15378"/>
        <dbReference type="ChEBI" id="CHEBI:57287"/>
        <dbReference type="ChEBI" id="CHEBI:57379"/>
        <dbReference type="EC" id="3.1.2.2"/>
    </reaction>
    <physiologicalReaction direction="left-to-right" evidence="23">
        <dbReference type="Rhea" id="RHEA:16646"/>
    </physiologicalReaction>
</comment>
<evidence type="ECO:0000256" key="17">
    <source>
        <dbReference type="ARBA" id="ARBA00037002"/>
    </source>
</evidence>
<evidence type="ECO:0000256" key="25">
    <source>
        <dbReference type="ARBA" id="ARBA00048074"/>
    </source>
</evidence>